<reference evidence="3 4" key="1">
    <citation type="submission" date="2015-08" db="EMBL/GenBank/DDBJ databases">
        <title>Antibacterial properties of a collection of Vibrionaceae strains.</title>
        <authorList>
            <person name="Giubergia S."/>
        </authorList>
    </citation>
    <scope>NUCLEOTIDE SEQUENCE [LARGE SCALE GENOMIC DNA]</scope>
    <source>
        <strain evidence="3 4">S0821</strain>
    </source>
</reference>
<dbReference type="Proteomes" id="UP000051221">
    <property type="component" value="Unassembled WGS sequence"/>
</dbReference>
<comment type="caution">
    <text evidence="3">The sequence shown here is derived from an EMBL/GenBank/DDBJ whole genome shotgun (WGS) entry which is preliminary data.</text>
</comment>
<gene>
    <name evidence="3" type="ORF">AMR76_10030</name>
</gene>
<dbReference type="AlphaFoldDB" id="A0A0Q2R2C0"/>
<organism evidence="3 4">
    <name type="scientific">Vibrio furnissii</name>
    <dbReference type="NCBI Taxonomy" id="29494"/>
    <lineage>
        <taxon>Bacteria</taxon>
        <taxon>Pseudomonadati</taxon>
        <taxon>Pseudomonadota</taxon>
        <taxon>Gammaproteobacteria</taxon>
        <taxon>Vibrionales</taxon>
        <taxon>Vibrionaceae</taxon>
        <taxon>Vibrio</taxon>
    </lineage>
</organism>
<name>A0A0Q2R2C0_VIBFU</name>
<evidence type="ECO:0000259" key="2">
    <source>
        <dbReference type="PROSITE" id="PS51123"/>
    </source>
</evidence>
<keyword evidence="1" id="KW-0472">Membrane</keyword>
<dbReference type="InterPro" id="IPR006665">
    <property type="entry name" value="OmpA-like"/>
</dbReference>
<protein>
    <submittedName>
        <fullName evidence="3">Cell envelope biogenesis protein OmpA</fullName>
    </submittedName>
</protein>
<dbReference type="InterPro" id="IPR011250">
    <property type="entry name" value="OMP/PagP_B-barrel"/>
</dbReference>
<dbReference type="GO" id="GO:0016020">
    <property type="term" value="C:membrane"/>
    <property type="evidence" value="ECO:0007669"/>
    <property type="project" value="UniProtKB-UniRule"/>
</dbReference>
<dbReference type="SUPFAM" id="SSF103088">
    <property type="entry name" value="OmpA-like"/>
    <property type="match status" value="1"/>
</dbReference>
<dbReference type="PROSITE" id="PS51123">
    <property type="entry name" value="OMPA_2"/>
    <property type="match status" value="1"/>
</dbReference>
<dbReference type="CDD" id="cd07185">
    <property type="entry name" value="OmpA_C-like"/>
    <property type="match status" value="1"/>
</dbReference>
<dbReference type="InterPro" id="IPR036737">
    <property type="entry name" value="OmpA-like_sf"/>
</dbReference>
<feature type="domain" description="OmpA-like" evidence="2">
    <location>
        <begin position="218"/>
        <end position="337"/>
    </location>
</feature>
<evidence type="ECO:0000313" key="4">
    <source>
        <dbReference type="Proteomes" id="UP000051221"/>
    </source>
</evidence>
<dbReference type="Gene3D" id="3.30.1330.60">
    <property type="entry name" value="OmpA-like domain"/>
    <property type="match status" value="1"/>
</dbReference>
<evidence type="ECO:0000256" key="1">
    <source>
        <dbReference type="PROSITE-ProRule" id="PRU00473"/>
    </source>
</evidence>
<sequence>MSKRFFVWMTIITVLVSYSLLAAEAPLESWERSGLYFFAGGGKAELRGSDVAASDNITQLRYGVGYAFPSLSTEIGYRDYSDGKDLTLRGWDVVASQTLWQWQALGLRAGVGGYVYHSQTDNALYDSNTRFTGVAPMLTVGGDYQLHENIDVRVQYERVFNLALVSPMYDRKTHADLDQISLSVVVKPWASNTYAAPILTPRPVEVVAEVPSPPVEPEELRFEHVWASDDYVYNSYQLTPAVKAQLNTIIAALVTQPDYVIHITGGADSRMAYRRYNHQLALRRAQAAQTYLMQHGVKPGQIVVAASLTHLAQGEADNPAARKVTIDVRRAAEASAR</sequence>
<dbReference type="EMBL" id="LKHS01000007">
    <property type="protein sequence ID" value="KQH86381.1"/>
    <property type="molecule type" value="Genomic_DNA"/>
</dbReference>
<dbReference type="InParanoid" id="A0A0Q2R2C0"/>
<dbReference type="Gene3D" id="2.40.160.20">
    <property type="match status" value="1"/>
</dbReference>
<dbReference type="Pfam" id="PF00691">
    <property type="entry name" value="OmpA"/>
    <property type="match status" value="1"/>
</dbReference>
<dbReference type="SUPFAM" id="SSF56925">
    <property type="entry name" value="OMPA-like"/>
    <property type="match status" value="1"/>
</dbReference>
<keyword evidence="4" id="KW-1185">Reference proteome</keyword>
<evidence type="ECO:0000313" key="3">
    <source>
        <dbReference type="EMBL" id="KQH86381.1"/>
    </source>
</evidence>
<proteinExistence type="predicted"/>
<accession>A0A0Q2R2C0</accession>